<reference evidence="2 3" key="1">
    <citation type="submission" date="2024-02" db="EMBL/GenBank/DDBJ databases">
        <title>De novo assembly and annotation of 12 fungi associated with fruit tree decline syndrome in Ontario, Canada.</title>
        <authorList>
            <person name="Sulman M."/>
            <person name="Ellouze W."/>
            <person name="Ilyukhin E."/>
        </authorList>
    </citation>
    <scope>NUCLEOTIDE SEQUENCE [LARGE SCALE GENOMIC DNA]</scope>
    <source>
        <strain evidence="2 3">M11/M66-122</strain>
    </source>
</reference>
<feature type="region of interest" description="Disordered" evidence="1">
    <location>
        <begin position="49"/>
        <end position="127"/>
    </location>
</feature>
<dbReference type="Proteomes" id="UP001320420">
    <property type="component" value="Unassembled WGS sequence"/>
</dbReference>
<evidence type="ECO:0000313" key="3">
    <source>
        <dbReference type="Proteomes" id="UP001320420"/>
    </source>
</evidence>
<feature type="compositionally biased region" description="Polar residues" evidence="1">
    <location>
        <begin position="61"/>
        <end position="86"/>
    </location>
</feature>
<name>A0AAN9UNP6_9PEZI</name>
<keyword evidence="3" id="KW-1185">Reference proteome</keyword>
<evidence type="ECO:0000256" key="1">
    <source>
        <dbReference type="SAM" id="MobiDB-lite"/>
    </source>
</evidence>
<proteinExistence type="predicted"/>
<organism evidence="2 3">
    <name type="scientific">Diatrype stigma</name>
    <dbReference type="NCBI Taxonomy" id="117547"/>
    <lineage>
        <taxon>Eukaryota</taxon>
        <taxon>Fungi</taxon>
        <taxon>Dikarya</taxon>
        <taxon>Ascomycota</taxon>
        <taxon>Pezizomycotina</taxon>
        <taxon>Sordariomycetes</taxon>
        <taxon>Xylariomycetidae</taxon>
        <taxon>Xylariales</taxon>
        <taxon>Diatrypaceae</taxon>
        <taxon>Diatrype</taxon>
    </lineage>
</organism>
<dbReference type="EMBL" id="JAKJXP020000039">
    <property type="protein sequence ID" value="KAK7752304.1"/>
    <property type="molecule type" value="Genomic_DNA"/>
</dbReference>
<sequence>MGFSSFYDHETPQSIYTADTPNIEENHPLHCLKDSFLEVVMVAYKRAADQHLPQSRPPAVSSESQATTEGSFQSADTDNAYGTETSGHPRKRGRGSDSSSVTTTAVMGANNEKTTQKTNPGNRRRNQDRKLWLACPYAKKDPVRYRHCYSFFLGRVRDQGVTQRNPLQPGPLVDGLQ</sequence>
<gene>
    <name evidence="2" type="ORF">SLS62_005639</name>
</gene>
<accession>A0AAN9UNP6</accession>
<evidence type="ECO:0000313" key="2">
    <source>
        <dbReference type="EMBL" id="KAK7752304.1"/>
    </source>
</evidence>
<comment type="caution">
    <text evidence="2">The sequence shown here is derived from an EMBL/GenBank/DDBJ whole genome shotgun (WGS) entry which is preliminary data.</text>
</comment>
<dbReference type="AlphaFoldDB" id="A0AAN9UNP6"/>
<feature type="compositionally biased region" description="Polar residues" evidence="1">
    <location>
        <begin position="96"/>
        <end position="121"/>
    </location>
</feature>
<protein>
    <submittedName>
        <fullName evidence="2">Uncharacterized protein</fullName>
    </submittedName>
</protein>